<dbReference type="InterPro" id="IPR021476">
    <property type="entry name" value="Egh16-like"/>
</dbReference>
<dbReference type="Pfam" id="PF11327">
    <property type="entry name" value="Egh16-like"/>
    <property type="match status" value="1"/>
</dbReference>
<gene>
    <name evidence="3" type="ORF">B0H15DRAFT_885710</name>
</gene>
<feature type="chain" id="PRO_5041962272" description="GEgh 16 protein" evidence="2">
    <location>
        <begin position="23"/>
        <end position="213"/>
    </location>
</feature>
<dbReference type="PANTHER" id="PTHR34618:SF1">
    <property type="entry name" value="SECRETED PROTEIN"/>
    <property type="match status" value="1"/>
</dbReference>
<evidence type="ECO:0000313" key="3">
    <source>
        <dbReference type="EMBL" id="KAJ7088895.1"/>
    </source>
</evidence>
<dbReference type="Proteomes" id="UP001222325">
    <property type="component" value="Unassembled WGS sequence"/>
</dbReference>
<dbReference type="AlphaFoldDB" id="A0AAD6U4I2"/>
<accession>A0AAD6U4I2</accession>
<dbReference type="EMBL" id="JARJCN010000025">
    <property type="protein sequence ID" value="KAJ7088895.1"/>
    <property type="molecule type" value="Genomic_DNA"/>
</dbReference>
<comment type="caution">
    <text evidence="3">The sequence shown here is derived from an EMBL/GenBank/DDBJ whole genome shotgun (WGS) entry which is preliminary data.</text>
</comment>
<sequence length="213" mass="21188">MMFSSIFTSAALVLALALQANAHAMPSPALGVSGLPARSDVQRPSNNSPCGNVNIASSLDKSTAVPAEADGSVMLNITNYNGGADGSRSVSVMVDATGTGKKFVAATVTQNGDPAPKNTGTQQIKLDLPAGTQCTGGKAGTLCLLSVKSTAGFGGCTVVSQVQNTSASGSTAAGAPATSASAKPCKNKRRAVGTRAPRALRLSAGLHDNPIFA</sequence>
<dbReference type="PANTHER" id="PTHR34618">
    <property type="entry name" value="SURFACE PROTEIN MAS1, PUTATIVE-RELATED"/>
    <property type="match status" value="1"/>
</dbReference>
<keyword evidence="2" id="KW-0732">Signal</keyword>
<feature type="region of interest" description="Disordered" evidence="1">
    <location>
        <begin position="168"/>
        <end position="191"/>
    </location>
</feature>
<name>A0AAD6U4I2_9AGAR</name>
<protein>
    <recommendedName>
        <fullName evidence="5">GEgh 16 protein</fullName>
    </recommendedName>
</protein>
<reference evidence="3" key="1">
    <citation type="submission" date="2023-03" db="EMBL/GenBank/DDBJ databases">
        <title>Massive genome expansion in bonnet fungi (Mycena s.s.) driven by repeated elements and novel gene families across ecological guilds.</title>
        <authorList>
            <consortium name="Lawrence Berkeley National Laboratory"/>
            <person name="Harder C.B."/>
            <person name="Miyauchi S."/>
            <person name="Viragh M."/>
            <person name="Kuo A."/>
            <person name="Thoen E."/>
            <person name="Andreopoulos B."/>
            <person name="Lu D."/>
            <person name="Skrede I."/>
            <person name="Drula E."/>
            <person name="Henrissat B."/>
            <person name="Morin E."/>
            <person name="Kohler A."/>
            <person name="Barry K."/>
            <person name="LaButti K."/>
            <person name="Morin E."/>
            <person name="Salamov A."/>
            <person name="Lipzen A."/>
            <person name="Mereny Z."/>
            <person name="Hegedus B."/>
            <person name="Baldrian P."/>
            <person name="Stursova M."/>
            <person name="Weitz H."/>
            <person name="Taylor A."/>
            <person name="Grigoriev I.V."/>
            <person name="Nagy L.G."/>
            <person name="Martin F."/>
            <person name="Kauserud H."/>
        </authorList>
    </citation>
    <scope>NUCLEOTIDE SEQUENCE</scope>
    <source>
        <strain evidence="3">CBHHK173m</strain>
    </source>
</reference>
<keyword evidence="4" id="KW-1185">Reference proteome</keyword>
<proteinExistence type="predicted"/>
<feature type="compositionally biased region" description="Low complexity" evidence="1">
    <location>
        <begin position="168"/>
        <end position="182"/>
    </location>
</feature>
<feature type="signal peptide" evidence="2">
    <location>
        <begin position="1"/>
        <end position="22"/>
    </location>
</feature>
<evidence type="ECO:0000256" key="1">
    <source>
        <dbReference type="SAM" id="MobiDB-lite"/>
    </source>
</evidence>
<organism evidence="3 4">
    <name type="scientific">Mycena belliarum</name>
    <dbReference type="NCBI Taxonomy" id="1033014"/>
    <lineage>
        <taxon>Eukaryota</taxon>
        <taxon>Fungi</taxon>
        <taxon>Dikarya</taxon>
        <taxon>Basidiomycota</taxon>
        <taxon>Agaricomycotina</taxon>
        <taxon>Agaricomycetes</taxon>
        <taxon>Agaricomycetidae</taxon>
        <taxon>Agaricales</taxon>
        <taxon>Marasmiineae</taxon>
        <taxon>Mycenaceae</taxon>
        <taxon>Mycena</taxon>
    </lineage>
</organism>
<evidence type="ECO:0008006" key="5">
    <source>
        <dbReference type="Google" id="ProtNLM"/>
    </source>
</evidence>
<evidence type="ECO:0000256" key="2">
    <source>
        <dbReference type="SAM" id="SignalP"/>
    </source>
</evidence>
<evidence type="ECO:0000313" key="4">
    <source>
        <dbReference type="Proteomes" id="UP001222325"/>
    </source>
</evidence>